<keyword evidence="15" id="KW-1015">Disulfide bond</keyword>
<dbReference type="InterPro" id="IPR011009">
    <property type="entry name" value="Kinase-like_dom_sf"/>
</dbReference>
<keyword evidence="25" id="KW-1185">Reference proteome</keyword>
<evidence type="ECO:0000313" key="24">
    <source>
        <dbReference type="EMBL" id="KAJ3606028.1"/>
    </source>
</evidence>
<keyword evidence="4" id="KW-0597">Phosphoprotein</keyword>
<evidence type="ECO:0000256" key="19">
    <source>
        <dbReference type="ARBA" id="ARBA00051243"/>
    </source>
</evidence>
<name>A0A9Q0IPU3_9TELE</name>
<keyword evidence="6" id="KW-0812">Transmembrane</keyword>
<keyword evidence="16" id="KW-0675">Receptor</keyword>
<evidence type="ECO:0000256" key="16">
    <source>
        <dbReference type="ARBA" id="ARBA00023170"/>
    </source>
</evidence>
<dbReference type="GO" id="GO:0005524">
    <property type="term" value="F:ATP binding"/>
    <property type="evidence" value="ECO:0007669"/>
    <property type="project" value="UniProtKB-UniRule"/>
</dbReference>
<dbReference type="InterPro" id="IPR050122">
    <property type="entry name" value="RTK"/>
</dbReference>
<dbReference type="SMART" id="SM00219">
    <property type="entry name" value="TyrKc"/>
    <property type="match status" value="1"/>
</dbReference>
<dbReference type="InterPro" id="IPR020635">
    <property type="entry name" value="Tyr_kinase_cat_dom"/>
</dbReference>
<evidence type="ECO:0000256" key="17">
    <source>
        <dbReference type="ARBA" id="ARBA00023180"/>
    </source>
</evidence>
<dbReference type="Gene3D" id="3.30.200.20">
    <property type="entry name" value="Phosphorylase Kinase, domain 1"/>
    <property type="match status" value="1"/>
</dbReference>
<dbReference type="Pfam" id="PF13927">
    <property type="entry name" value="Ig_3"/>
    <property type="match status" value="1"/>
</dbReference>
<comment type="subcellular location">
    <subcellularLocation>
        <location evidence="1">Cell membrane</location>
        <topology evidence="1">Single-pass type I membrane protein</topology>
    </subcellularLocation>
</comment>
<keyword evidence="17" id="KW-0325">Glycoprotein</keyword>
<evidence type="ECO:0000256" key="7">
    <source>
        <dbReference type="ARBA" id="ARBA00022729"/>
    </source>
</evidence>
<feature type="binding site" evidence="20">
    <location>
        <position position="515"/>
    </location>
    <ligand>
        <name>ATP</name>
        <dbReference type="ChEBI" id="CHEBI:30616"/>
    </ligand>
</feature>
<dbReference type="Gene3D" id="2.60.40.10">
    <property type="entry name" value="Immunoglobulins"/>
    <property type="match status" value="2"/>
</dbReference>
<keyword evidence="7" id="KW-0732">Signal</keyword>
<evidence type="ECO:0000256" key="1">
    <source>
        <dbReference type="ARBA" id="ARBA00004251"/>
    </source>
</evidence>
<keyword evidence="14" id="KW-0829">Tyrosine-protein kinase</keyword>
<dbReference type="PANTHER" id="PTHR24416">
    <property type="entry name" value="TYROSINE-PROTEIN KINASE RECEPTOR"/>
    <property type="match status" value="1"/>
</dbReference>
<evidence type="ECO:0000256" key="13">
    <source>
        <dbReference type="ARBA" id="ARBA00023136"/>
    </source>
</evidence>
<dbReference type="GO" id="GO:0005886">
    <property type="term" value="C:plasma membrane"/>
    <property type="evidence" value="ECO:0007669"/>
    <property type="project" value="UniProtKB-SubCell"/>
</dbReference>
<dbReference type="Gene3D" id="1.10.510.10">
    <property type="entry name" value="Transferase(Phosphotransferase) domain 1"/>
    <property type="match status" value="1"/>
</dbReference>
<dbReference type="FunFam" id="2.60.40.10:FF:000020">
    <property type="entry name" value="Fibroblast growth factor receptor"/>
    <property type="match status" value="1"/>
</dbReference>
<evidence type="ECO:0000256" key="8">
    <source>
        <dbReference type="ARBA" id="ARBA00022737"/>
    </source>
</evidence>
<dbReference type="GO" id="GO:0043235">
    <property type="term" value="C:receptor complex"/>
    <property type="evidence" value="ECO:0007669"/>
    <property type="project" value="TreeGrafter"/>
</dbReference>
<dbReference type="PROSITE" id="PS00109">
    <property type="entry name" value="PROTEIN_KINASE_TYR"/>
    <property type="match status" value="1"/>
</dbReference>
<evidence type="ECO:0000256" key="12">
    <source>
        <dbReference type="ARBA" id="ARBA00022989"/>
    </source>
</evidence>
<keyword evidence="12" id="KW-1133">Transmembrane helix</keyword>
<dbReference type="FunFam" id="3.30.200.20:FF:000011">
    <property type="entry name" value="Fibroblast growth factor receptor"/>
    <property type="match status" value="1"/>
</dbReference>
<dbReference type="Pfam" id="PF07714">
    <property type="entry name" value="PK_Tyr_Ser-Thr"/>
    <property type="match status" value="1"/>
</dbReference>
<evidence type="ECO:0000256" key="4">
    <source>
        <dbReference type="ARBA" id="ARBA00022553"/>
    </source>
</evidence>
<comment type="caution">
    <text evidence="24">The sequence shown here is derived from an EMBL/GenBank/DDBJ whole genome shotgun (WGS) entry which is preliminary data.</text>
</comment>
<dbReference type="SMART" id="SM00408">
    <property type="entry name" value="IGc2"/>
    <property type="match status" value="2"/>
</dbReference>
<evidence type="ECO:0000256" key="9">
    <source>
        <dbReference type="ARBA" id="ARBA00022741"/>
    </source>
</evidence>
<dbReference type="InterPro" id="IPR013783">
    <property type="entry name" value="Ig-like_fold"/>
</dbReference>
<protein>
    <recommendedName>
        <fullName evidence="2">receptor protein-tyrosine kinase</fullName>
        <ecNumber evidence="2">2.7.10.1</ecNumber>
    </recommendedName>
</protein>
<evidence type="ECO:0000256" key="15">
    <source>
        <dbReference type="ARBA" id="ARBA00023157"/>
    </source>
</evidence>
<dbReference type="InterPro" id="IPR001646">
    <property type="entry name" value="5peptide_repeat"/>
</dbReference>
<keyword evidence="8" id="KW-0677">Repeat</keyword>
<dbReference type="InterPro" id="IPR003599">
    <property type="entry name" value="Ig_sub"/>
</dbReference>
<evidence type="ECO:0000256" key="14">
    <source>
        <dbReference type="ARBA" id="ARBA00023137"/>
    </source>
</evidence>
<evidence type="ECO:0000259" key="23">
    <source>
        <dbReference type="PROSITE" id="PS50835"/>
    </source>
</evidence>
<dbReference type="InterPro" id="IPR001245">
    <property type="entry name" value="Ser-Thr/Tyr_kinase_cat_dom"/>
</dbReference>
<dbReference type="PROSITE" id="PS50011">
    <property type="entry name" value="PROTEIN_KINASE_DOM"/>
    <property type="match status" value="1"/>
</dbReference>
<reference evidence="24" key="1">
    <citation type="submission" date="2022-07" db="EMBL/GenBank/DDBJ databases">
        <title>Chromosome-level genome of Muraenolepis orangiensis.</title>
        <authorList>
            <person name="Kim J."/>
        </authorList>
    </citation>
    <scope>NUCLEOTIDE SEQUENCE</scope>
    <source>
        <strain evidence="24">KU_S4_2022</strain>
        <tissue evidence="24">Muscle</tissue>
    </source>
</reference>
<dbReference type="GO" id="GO:0005007">
    <property type="term" value="F:fibroblast growth factor receptor activity"/>
    <property type="evidence" value="ECO:0007669"/>
    <property type="project" value="TreeGrafter"/>
</dbReference>
<keyword evidence="3" id="KW-1003">Cell membrane</keyword>
<feature type="domain" description="Ig-like" evidence="23">
    <location>
        <begin position="178"/>
        <end position="269"/>
    </location>
</feature>
<evidence type="ECO:0000256" key="18">
    <source>
        <dbReference type="ARBA" id="ARBA00023319"/>
    </source>
</evidence>
<evidence type="ECO:0000313" key="25">
    <source>
        <dbReference type="Proteomes" id="UP001148018"/>
    </source>
</evidence>
<dbReference type="Pfam" id="PF00805">
    <property type="entry name" value="Pentapeptide"/>
    <property type="match status" value="2"/>
</dbReference>
<evidence type="ECO:0000256" key="11">
    <source>
        <dbReference type="ARBA" id="ARBA00022840"/>
    </source>
</evidence>
<dbReference type="OrthoDB" id="5984265at2759"/>
<proteinExistence type="predicted"/>
<dbReference type="SUPFAM" id="SSF56112">
    <property type="entry name" value="Protein kinase-like (PK-like)"/>
    <property type="match status" value="1"/>
</dbReference>
<gene>
    <name evidence="24" type="ORF">NHX12_028071</name>
</gene>
<sequence>MLCSNAEGASLRGCNFEDPAGIKANLEGANLKGVDMEGSQMTGINLRVATLKNATLKNCNLRGATLAGTDLENCDLSGCDLQEANLRGSNVKGAIFEEMLTPLHMSQSEETPESPNALAWNPSFDPPAEQDLHEDHSASLEERRPVHEERRNILDPLMGHGSAICNFHKNCSSIAVAPQWVKKMQSRPHTLPANGTAKFRCRATGNPRPSLHWFRAGRALGHDQRAGRFKVVEETWSLVVESVVPSDRGNYTCVVSNQYGSLNHTYVLDVVGKNFTSTAVVGGDVRFVCRVSGRPRPEVQWFKHVAVNGSTRGPEGIPYVRVLKHTDQQVSLAGEVLVLRKVGLDDAGRYTCTVGDAVHSAWLAVADHPAPSPSFHPSSLEIFLYCSAFLLIVTLAAVSTICHLYCAPRKKGGAQTEPAFLRLGKSMHLAKQVSLDSSSSQQGLTRRSLWTVPSLPLLPKASERDFPFDPAWELQRERLILGKTLGEGCFGQVVLAEVVGLEKNRPTRVTKVAVKMLKADGTERDLCDLVSEMEMMKMIGRHKNIINLLGACTREGSLYVVVEYASRGNLREYLRSRRPEGQEYCSGPWQVAPGQVGPGQVGVSELVSGAYQVARGMAYLASKKCIHRDLAARNVLVTEDEVMKIADFGLARDVHHIDYYKKTTNGRLPVKWMAPEALFDRIYTHQSDVWSFGVLLWEMFTLGGAPYPGVPVEELFKLLREGHRMERPSTCTPELYRLMTACWHSVPSQRPTFQRLVHDLDHTLSQITNKEYLDLSVSGVQCSPVNPGDGSSSLA</sequence>
<keyword evidence="13" id="KW-0472">Membrane</keyword>
<dbReference type="FunFam" id="2.60.40.10:FF:000016">
    <property type="entry name" value="Fibroblast growth factor receptor"/>
    <property type="match status" value="1"/>
</dbReference>
<dbReference type="FunFam" id="1.10.510.10:FF:000007">
    <property type="entry name" value="Fibroblast growth factor receptor"/>
    <property type="match status" value="1"/>
</dbReference>
<dbReference type="PROSITE" id="PS00107">
    <property type="entry name" value="PROTEIN_KINASE_ATP"/>
    <property type="match status" value="1"/>
</dbReference>
<dbReference type="InterPro" id="IPR003598">
    <property type="entry name" value="Ig_sub2"/>
</dbReference>
<feature type="domain" description="Ig-like" evidence="23">
    <location>
        <begin position="282"/>
        <end position="364"/>
    </location>
</feature>
<accession>A0A9Q0IPU3</accession>
<feature type="compositionally biased region" description="Basic and acidic residues" evidence="21">
    <location>
        <begin position="130"/>
        <end position="147"/>
    </location>
</feature>
<dbReference type="InterPro" id="IPR013098">
    <property type="entry name" value="Ig_I-set"/>
</dbReference>
<dbReference type="Pfam" id="PF07679">
    <property type="entry name" value="I-set"/>
    <property type="match status" value="1"/>
</dbReference>
<keyword evidence="10" id="KW-0418">Kinase</keyword>
<dbReference type="InterPro" id="IPR008266">
    <property type="entry name" value="Tyr_kinase_AS"/>
</dbReference>
<dbReference type="InterPro" id="IPR017441">
    <property type="entry name" value="Protein_kinase_ATP_BS"/>
</dbReference>
<evidence type="ECO:0000256" key="6">
    <source>
        <dbReference type="ARBA" id="ARBA00022692"/>
    </source>
</evidence>
<organism evidence="24 25">
    <name type="scientific">Muraenolepis orangiensis</name>
    <name type="common">Patagonian moray cod</name>
    <dbReference type="NCBI Taxonomy" id="630683"/>
    <lineage>
        <taxon>Eukaryota</taxon>
        <taxon>Metazoa</taxon>
        <taxon>Chordata</taxon>
        <taxon>Craniata</taxon>
        <taxon>Vertebrata</taxon>
        <taxon>Euteleostomi</taxon>
        <taxon>Actinopterygii</taxon>
        <taxon>Neopterygii</taxon>
        <taxon>Teleostei</taxon>
        <taxon>Neoteleostei</taxon>
        <taxon>Acanthomorphata</taxon>
        <taxon>Zeiogadaria</taxon>
        <taxon>Gadariae</taxon>
        <taxon>Gadiformes</taxon>
        <taxon>Muraenolepidoidei</taxon>
        <taxon>Muraenolepididae</taxon>
        <taxon>Muraenolepis</taxon>
    </lineage>
</organism>
<dbReference type="GO" id="GO:0045597">
    <property type="term" value="P:positive regulation of cell differentiation"/>
    <property type="evidence" value="ECO:0007669"/>
    <property type="project" value="TreeGrafter"/>
</dbReference>
<dbReference type="PRINTS" id="PR00109">
    <property type="entry name" value="TYRKINASE"/>
</dbReference>
<evidence type="ECO:0000256" key="20">
    <source>
        <dbReference type="PROSITE-ProRule" id="PRU10141"/>
    </source>
</evidence>
<dbReference type="Proteomes" id="UP001148018">
    <property type="component" value="Unassembled WGS sequence"/>
</dbReference>
<evidence type="ECO:0000256" key="10">
    <source>
        <dbReference type="ARBA" id="ARBA00022777"/>
    </source>
</evidence>
<dbReference type="GO" id="GO:0017134">
    <property type="term" value="F:fibroblast growth factor binding"/>
    <property type="evidence" value="ECO:0007669"/>
    <property type="project" value="TreeGrafter"/>
</dbReference>
<dbReference type="PROSITE" id="PS50835">
    <property type="entry name" value="IG_LIKE"/>
    <property type="match status" value="2"/>
</dbReference>
<dbReference type="AlphaFoldDB" id="A0A9Q0IPU3"/>
<dbReference type="InterPro" id="IPR000719">
    <property type="entry name" value="Prot_kinase_dom"/>
</dbReference>
<feature type="region of interest" description="Disordered" evidence="21">
    <location>
        <begin position="105"/>
        <end position="147"/>
    </location>
</feature>
<dbReference type="SUPFAM" id="SSF48726">
    <property type="entry name" value="Immunoglobulin"/>
    <property type="match status" value="2"/>
</dbReference>
<keyword evidence="11 20" id="KW-0067">ATP-binding</keyword>
<dbReference type="SMART" id="SM00409">
    <property type="entry name" value="IG"/>
    <property type="match status" value="2"/>
</dbReference>
<dbReference type="Gene3D" id="2.160.20.80">
    <property type="entry name" value="E3 ubiquitin-protein ligase SopA"/>
    <property type="match status" value="1"/>
</dbReference>
<dbReference type="CDD" id="cd05053">
    <property type="entry name" value="PTKc_FGFR"/>
    <property type="match status" value="1"/>
</dbReference>
<evidence type="ECO:0000256" key="2">
    <source>
        <dbReference type="ARBA" id="ARBA00011902"/>
    </source>
</evidence>
<evidence type="ECO:0000256" key="3">
    <source>
        <dbReference type="ARBA" id="ARBA00022475"/>
    </source>
</evidence>
<evidence type="ECO:0000256" key="5">
    <source>
        <dbReference type="ARBA" id="ARBA00022679"/>
    </source>
</evidence>
<evidence type="ECO:0000256" key="21">
    <source>
        <dbReference type="SAM" id="MobiDB-lite"/>
    </source>
</evidence>
<keyword evidence="9 20" id="KW-0547">Nucleotide-binding</keyword>
<dbReference type="EC" id="2.7.10.1" evidence="2"/>
<keyword evidence="5" id="KW-0808">Transferase</keyword>
<dbReference type="InterPro" id="IPR036179">
    <property type="entry name" value="Ig-like_dom_sf"/>
</dbReference>
<dbReference type="PANTHER" id="PTHR24416:SF131">
    <property type="entry name" value="FIBROBLAST GROWTH FACTOR RECEPTOR 1"/>
    <property type="match status" value="1"/>
</dbReference>
<feature type="domain" description="Protein kinase" evidence="22">
    <location>
        <begin position="479"/>
        <end position="765"/>
    </location>
</feature>
<comment type="catalytic activity">
    <reaction evidence="19">
        <text>L-tyrosyl-[protein] + ATP = O-phospho-L-tyrosyl-[protein] + ADP + H(+)</text>
        <dbReference type="Rhea" id="RHEA:10596"/>
        <dbReference type="Rhea" id="RHEA-COMP:10136"/>
        <dbReference type="Rhea" id="RHEA-COMP:20101"/>
        <dbReference type="ChEBI" id="CHEBI:15378"/>
        <dbReference type="ChEBI" id="CHEBI:30616"/>
        <dbReference type="ChEBI" id="CHEBI:46858"/>
        <dbReference type="ChEBI" id="CHEBI:61978"/>
        <dbReference type="ChEBI" id="CHEBI:456216"/>
        <dbReference type="EC" id="2.7.10.1"/>
    </reaction>
</comment>
<keyword evidence="18" id="KW-0393">Immunoglobulin domain</keyword>
<dbReference type="EMBL" id="JANIIK010000043">
    <property type="protein sequence ID" value="KAJ3606028.1"/>
    <property type="molecule type" value="Genomic_DNA"/>
</dbReference>
<dbReference type="SUPFAM" id="SSF141571">
    <property type="entry name" value="Pentapeptide repeat-like"/>
    <property type="match status" value="1"/>
</dbReference>
<dbReference type="InterPro" id="IPR007110">
    <property type="entry name" value="Ig-like_dom"/>
</dbReference>
<evidence type="ECO:0000259" key="22">
    <source>
        <dbReference type="PROSITE" id="PS50011"/>
    </source>
</evidence>